<sequence length="108" mass="12292">MLMLRFAHIPDCPRFSRQSYIINQCWTWPFRPTVTGAFQATLYNSGFNFGSFKSHKNGTTTHGGYGKDEKYTPIERPGWNTNAPFFGVLARIVKMIEGVTLKDALNRA</sequence>
<dbReference type="EMBL" id="JAOYFB010000037">
    <property type="protein sequence ID" value="KAK4024708.1"/>
    <property type="molecule type" value="Genomic_DNA"/>
</dbReference>
<organism evidence="1 2">
    <name type="scientific">Daphnia magna</name>
    <dbReference type="NCBI Taxonomy" id="35525"/>
    <lineage>
        <taxon>Eukaryota</taxon>
        <taxon>Metazoa</taxon>
        <taxon>Ecdysozoa</taxon>
        <taxon>Arthropoda</taxon>
        <taxon>Crustacea</taxon>
        <taxon>Branchiopoda</taxon>
        <taxon>Diplostraca</taxon>
        <taxon>Cladocera</taxon>
        <taxon>Anomopoda</taxon>
        <taxon>Daphniidae</taxon>
        <taxon>Daphnia</taxon>
    </lineage>
</organism>
<dbReference type="Proteomes" id="UP001234178">
    <property type="component" value="Unassembled WGS sequence"/>
</dbReference>
<proteinExistence type="predicted"/>
<reference evidence="1 2" key="1">
    <citation type="journal article" date="2023" name="Nucleic Acids Res.">
        <title>The hologenome of Daphnia magna reveals possible DNA methylation and microbiome-mediated evolution of the host genome.</title>
        <authorList>
            <person name="Chaturvedi A."/>
            <person name="Li X."/>
            <person name="Dhandapani V."/>
            <person name="Marshall H."/>
            <person name="Kissane S."/>
            <person name="Cuenca-Cambronero M."/>
            <person name="Asole G."/>
            <person name="Calvet F."/>
            <person name="Ruiz-Romero M."/>
            <person name="Marangio P."/>
            <person name="Guigo R."/>
            <person name="Rago D."/>
            <person name="Mirbahai L."/>
            <person name="Eastwood N."/>
            <person name="Colbourne J.K."/>
            <person name="Zhou J."/>
            <person name="Mallon E."/>
            <person name="Orsini L."/>
        </authorList>
    </citation>
    <scope>NUCLEOTIDE SEQUENCE [LARGE SCALE GENOMIC DNA]</scope>
    <source>
        <strain evidence="1">LRV0_1</strain>
    </source>
</reference>
<evidence type="ECO:0000313" key="2">
    <source>
        <dbReference type="Proteomes" id="UP001234178"/>
    </source>
</evidence>
<evidence type="ECO:0000313" key="1">
    <source>
        <dbReference type="EMBL" id="KAK4024708.1"/>
    </source>
</evidence>
<name>A0ABR0AHV9_9CRUS</name>
<keyword evidence="2" id="KW-1185">Reference proteome</keyword>
<comment type="caution">
    <text evidence="1">The sequence shown here is derived from an EMBL/GenBank/DDBJ whole genome shotgun (WGS) entry which is preliminary data.</text>
</comment>
<accession>A0ABR0AHV9</accession>
<protein>
    <submittedName>
        <fullName evidence="1">Uncharacterized protein</fullName>
    </submittedName>
</protein>
<gene>
    <name evidence="1" type="ORF">OUZ56_010130</name>
</gene>